<dbReference type="HOGENOM" id="CLU_115356_1_0_0"/>
<dbReference type="Pfam" id="PF13508">
    <property type="entry name" value="Acetyltransf_7"/>
    <property type="match status" value="1"/>
</dbReference>
<evidence type="ECO:0000313" key="3">
    <source>
        <dbReference type="Proteomes" id="UP000030661"/>
    </source>
</evidence>
<dbReference type="STRING" id="1499967.U27_05175"/>
<dbReference type="AlphaFoldDB" id="A0A081C0U7"/>
<protein>
    <recommendedName>
        <fullName evidence="1">N-acetyltransferase domain-containing protein</fullName>
    </recommendedName>
</protein>
<dbReference type="PROSITE" id="PS51186">
    <property type="entry name" value="GNAT"/>
    <property type="match status" value="1"/>
</dbReference>
<keyword evidence="3" id="KW-1185">Reference proteome</keyword>
<dbReference type="Gene3D" id="3.40.630.30">
    <property type="match status" value="1"/>
</dbReference>
<reference evidence="2" key="1">
    <citation type="journal article" date="2015" name="PeerJ">
        <title>First genomic representation of candidate bacterial phylum KSB3 points to enhanced environmental sensing as a trigger of wastewater bulking.</title>
        <authorList>
            <person name="Sekiguchi Y."/>
            <person name="Ohashi A."/>
            <person name="Parks D.H."/>
            <person name="Yamauchi T."/>
            <person name="Tyson G.W."/>
            <person name="Hugenholtz P."/>
        </authorList>
    </citation>
    <scope>NUCLEOTIDE SEQUENCE [LARGE SCALE GENOMIC DNA]</scope>
</reference>
<sequence>MKTDTLIFREDVFPTDVGHVRDIVASTGFFFEAEIEVAVELVQDRLTRGLASEYYFVFAEQDGKVLGYTCFGPIACTLASYDLYWIAVHHDARGKGIGKQLLAQSEKCIAARGGQRVYIETASREQYEPTRKFYLSCGYREEAILEDFYAPGDGKVIYVKAL</sequence>
<gene>
    <name evidence="2" type="ORF">U27_05175</name>
</gene>
<dbReference type="PANTHER" id="PTHR43072">
    <property type="entry name" value="N-ACETYLTRANSFERASE"/>
    <property type="match status" value="1"/>
</dbReference>
<dbReference type="GO" id="GO:0016747">
    <property type="term" value="F:acyltransferase activity, transferring groups other than amino-acyl groups"/>
    <property type="evidence" value="ECO:0007669"/>
    <property type="project" value="InterPro"/>
</dbReference>
<evidence type="ECO:0000259" key="1">
    <source>
        <dbReference type="PROSITE" id="PS51186"/>
    </source>
</evidence>
<dbReference type="InterPro" id="IPR000182">
    <property type="entry name" value="GNAT_dom"/>
</dbReference>
<feature type="domain" description="N-acetyltransferase" evidence="1">
    <location>
        <begin position="18"/>
        <end position="162"/>
    </location>
</feature>
<evidence type="ECO:0000313" key="2">
    <source>
        <dbReference type="EMBL" id="GAK58202.1"/>
    </source>
</evidence>
<dbReference type="InterPro" id="IPR016181">
    <property type="entry name" value="Acyl_CoA_acyltransferase"/>
</dbReference>
<dbReference type="eggNOG" id="COG0456">
    <property type="taxonomic scope" value="Bacteria"/>
</dbReference>
<dbReference type="CDD" id="cd04301">
    <property type="entry name" value="NAT_SF"/>
    <property type="match status" value="1"/>
</dbReference>
<dbReference type="Proteomes" id="UP000030661">
    <property type="component" value="Unassembled WGS sequence"/>
</dbReference>
<dbReference type="SUPFAM" id="SSF55729">
    <property type="entry name" value="Acyl-CoA N-acyltransferases (Nat)"/>
    <property type="match status" value="1"/>
</dbReference>
<proteinExistence type="predicted"/>
<accession>A0A081C0U7</accession>
<dbReference type="PANTHER" id="PTHR43072:SF52">
    <property type="entry name" value="GCN5-RELATED N-ACETYLTRANSFERASE"/>
    <property type="match status" value="1"/>
</dbReference>
<dbReference type="EMBL" id="DF820467">
    <property type="protein sequence ID" value="GAK58202.1"/>
    <property type="molecule type" value="Genomic_DNA"/>
</dbReference>
<name>A0A081C0U7_VECG1</name>
<organism evidence="2">
    <name type="scientific">Vecturithrix granuli</name>
    <dbReference type="NCBI Taxonomy" id="1499967"/>
    <lineage>
        <taxon>Bacteria</taxon>
        <taxon>Candidatus Moduliflexota</taxon>
        <taxon>Candidatus Vecturitrichia</taxon>
        <taxon>Candidatus Vecturitrichales</taxon>
        <taxon>Candidatus Vecturitrichaceae</taxon>
        <taxon>Candidatus Vecturithrix</taxon>
    </lineage>
</organism>